<dbReference type="GO" id="GO:0020037">
    <property type="term" value="F:heme binding"/>
    <property type="evidence" value="ECO:0007669"/>
    <property type="project" value="InterPro"/>
</dbReference>
<dbReference type="GO" id="GO:0005506">
    <property type="term" value="F:iron ion binding"/>
    <property type="evidence" value="ECO:0007669"/>
    <property type="project" value="InterPro"/>
</dbReference>
<gene>
    <name evidence="5" type="ORF">DERYTH_LOCUS39</name>
</gene>
<keyword evidence="4" id="KW-0503">Monooxygenase</keyword>
<dbReference type="Proteomes" id="UP000789405">
    <property type="component" value="Unassembled WGS sequence"/>
</dbReference>
<keyword evidence="3 4" id="KW-0349">Heme</keyword>
<comment type="cofactor">
    <cofactor evidence="3">
        <name>heme</name>
        <dbReference type="ChEBI" id="CHEBI:30413"/>
    </cofactor>
</comment>
<keyword evidence="1 3" id="KW-0479">Metal-binding</keyword>
<dbReference type="PANTHER" id="PTHR24301">
    <property type="entry name" value="THROMBOXANE-A SYNTHASE"/>
    <property type="match status" value="1"/>
</dbReference>
<dbReference type="InterPro" id="IPR017972">
    <property type="entry name" value="Cyt_P450_CS"/>
</dbReference>
<name>A0A9N8VAD5_9GLOM</name>
<dbReference type="PRINTS" id="PR00463">
    <property type="entry name" value="EP450I"/>
</dbReference>
<dbReference type="SUPFAM" id="SSF48264">
    <property type="entry name" value="Cytochrome P450"/>
    <property type="match status" value="1"/>
</dbReference>
<evidence type="ECO:0000313" key="5">
    <source>
        <dbReference type="EMBL" id="CAG8443581.1"/>
    </source>
</evidence>
<feature type="binding site" description="axial binding residue" evidence="3">
    <location>
        <position position="414"/>
    </location>
    <ligand>
        <name>heme</name>
        <dbReference type="ChEBI" id="CHEBI:30413"/>
    </ligand>
    <ligandPart>
        <name>Fe</name>
        <dbReference type="ChEBI" id="CHEBI:18248"/>
    </ligandPart>
</feature>
<reference evidence="5" key="1">
    <citation type="submission" date="2021-06" db="EMBL/GenBank/DDBJ databases">
        <authorList>
            <person name="Kallberg Y."/>
            <person name="Tangrot J."/>
            <person name="Rosling A."/>
        </authorList>
    </citation>
    <scope>NUCLEOTIDE SEQUENCE</scope>
    <source>
        <strain evidence="5">MA453B</strain>
    </source>
</reference>
<keyword evidence="6" id="KW-1185">Reference proteome</keyword>
<dbReference type="AlphaFoldDB" id="A0A9N8VAD5"/>
<sequence>MRERQIWLCNPSLVDKIFTNSTKTNFFRRSLSTQGFEELGIDKVGIAFNRDLKSWRYNRRILSYTLTNGRVLKESIKIVKKLFEEIEGYWITLNNENNLSDKINEEFIVDLSQWTRRFMTDLALNLNFSEHAFSMASYFNLLSKSKNQQSQEIIESEKFLKSLTIWVQNIIFLMFCPSSFIRHYIPPFSYFQLKFQANYDWLTSAFSKIIQKRMKEIENVPLDKIQTHDILTTLLTVNIDQDLEKNYRFGEKIRPMDETEIAGVLLEFFVAGVETVLTTTCFAIYYICKHPLAKQKLINEFDSEFPDLSLLNDKLIYEKLLNNLPYCDAILKETNRLGTNPPINPREASNRDEIDGHIISKGSIVVTCTDAIHLHKDYWEKPNEFIPERFLSKEDYPLSASQKLYTFGNGLRGCIGKQLALIKIKAFLVLFL</sequence>
<keyword evidence="2 3" id="KW-0408">Iron</keyword>
<dbReference type="PROSITE" id="PS00086">
    <property type="entry name" value="CYTOCHROME_P450"/>
    <property type="match status" value="1"/>
</dbReference>
<evidence type="ECO:0000256" key="3">
    <source>
        <dbReference type="PIRSR" id="PIRSR602401-1"/>
    </source>
</evidence>
<dbReference type="OrthoDB" id="1470350at2759"/>
<dbReference type="GO" id="GO:0016705">
    <property type="term" value="F:oxidoreductase activity, acting on paired donors, with incorporation or reduction of molecular oxygen"/>
    <property type="evidence" value="ECO:0007669"/>
    <property type="project" value="InterPro"/>
</dbReference>
<dbReference type="InterPro" id="IPR001128">
    <property type="entry name" value="Cyt_P450"/>
</dbReference>
<evidence type="ECO:0000256" key="4">
    <source>
        <dbReference type="RuleBase" id="RU000461"/>
    </source>
</evidence>
<dbReference type="CDD" id="cd00302">
    <property type="entry name" value="cytochrome_P450"/>
    <property type="match status" value="1"/>
</dbReference>
<dbReference type="InterPro" id="IPR002401">
    <property type="entry name" value="Cyt_P450_E_grp-I"/>
</dbReference>
<organism evidence="5 6">
    <name type="scientific">Dentiscutata erythropus</name>
    <dbReference type="NCBI Taxonomy" id="1348616"/>
    <lineage>
        <taxon>Eukaryota</taxon>
        <taxon>Fungi</taxon>
        <taxon>Fungi incertae sedis</taxon>
        <taxon>Mucoromycota</taxon>
        <taxon>Glomeromycotina</taxon>
        <taxon>Glomeromycetes</taxon>
        <taxon>Diversisporales</taxon>
        <taxon>Gigasporaceae</taxon>
        <taxon>Dentiscutata</taxon>
    </lineage>
</organism>
<keyword evidence="4" id="KW-0560">Oxidoreductase</keyword>
<comment type="caution">
    <text evidence="5">The sequence shown here is derived from an EMBL/GenBank/DDBJ whole genome shotgun (WGS) entry which is preliminary data.</text>
</comment>
<evidence type="ECO:0000313" key="6">
    <source>
        <dbReference type="Proteomes" id="UP000789405"/>
    </source>
</evidence>
<dbReference type="PRINTS" id="PR00385">
    <property type="entry name" value="P450"/>
</dbReference>
<dbReference type="EMBL" id="CAJVPY010000007">
    <property type="protein sequence ID" value="CAG8443581.1"/>
    <property type="molecule type" value="Genomic_DNA"/>
</dbReference>
<dbReference type="Pfam" id="PF00067">
    <property type="entry name" value="p450"/>
    <property type="match status" value="1"/>
</dbReference>
<dbReference type="InterPro" id="IPR036396">
    <property type="entry name" value="Cyt_P450_sf"/>
</dbReference>
<evidence type="ECO:0000256" key="2">
    <source>
        <dbReference type="ARBA" id="ARBA00023004"/>
    </source>
</evidence>
<protein>
    <submittedName>
        <fullName evidence="5">14351_t:CDS:1</fullName>
    </submittedName>
</protein>
<dbReference type="PANTHER" id="PTHR24301:SF2">
    <property type="entry name" value="THROMBOXANE-A SYNTHASE"/>
    <property type="match status" value="1"/>
</dbReference>
<dbReference type="Gene3D" id="1.10.630.10">
    <property type="entry name" value="Cytochrome P450"/>
    <property type="match status" value="1"/>
</dbReference>
<dbReference type="GO" id="GO:0004497">
    <property type="term" value="F:monooxygenase activity"/>
    <property type="evidence" value="ECO:0007669"/>
    <property type="project" value="UniProtKB-KW"/>
</dbReference>
<comment type="similarity">
    <text evidence="4">Belongs to the cytochrome P450 family.</text>
</comment>
<accession>A0A9N8VAD5</accession>
<proteinExistence type="inferred from homology"/>
<evidence type="ECO:0000256" key="1">
    <source>
        <dbReference type="ARBA" id="ARBA00022723"/>
    </source>
</evidence>